<dbReference type="AlphaFoldDB" id="A0A1Y1W003"/>
<keyword evidence="1" id="KW-0175">Coiled coil</keyword>
<feature type="compositionally biased region" description="Low complexity" evidence="2">
    <location>
        <begin position="37"/>
        <end position="55"/>
    </location>
</feature>
<dbReference type="RefSeq" id="XP_040740809.1">
    <property type="nucleotide sequence ID" value="XM_040891867.1"/>
</dbReference>
<protein>
    <submittedName>
        <fullName evidence="3">Uncharacterized protein</fullName>
    </submittedName>
</protein>
<feature type="coiled-coil region" evidence="1">
    <location>
        <begin position="276"/>
        <end position="310"/>
    </location>
</feature>
<gene>
    <name evidence="3" type="ORF">DL89DRAFT_60827</name>
</gene>
<evidence type="ECO:0000313" key="4">
    <source>
        <dbReference type="Proteomes" id="UP000193922"/>
    </source>
</evidence>
<reference evidence="3 4" key="1">
    <citation type="submission" date="2016-07" db="EMBL/GenBank/DDBJ databases">
        <title>Pervasive Adenine N6-methylation of Active Genes in Fungi.</title>
        <authorList>
            <consortium name="DOE Joint Genome Institute"/>
            <person name="Mondo S.J."/>
            <person name="Dannebaum R.O."/>
            <person name="Kuo R.C."/>
            <person name="Labutti K."/>
            <person name="Haridas S."/>
            <person name="Kuo A."/>
            <person name="Salamov A."/>
            <person name="Ahrendt S.R."/>
            <person name="Lipzen A."/>
            <person name="Sullivan W."/>
            <person name="Andreopoulos W.B."/>
            <person name="Clum A."/>
            <person name="Lindquist E."/>
            <person name="Daum C."/>
            <person name="Ramamoorthy G.K."/>
            <person name="Gryganskyi A."/>
            <person name="Culley D."/>
            <person name="Magnuson J.K."/>
            <person name="James T.Y."/>
            <person name="O'Malley M.A."/>
            <person name="Stajich J.E."/>
            <person name="Spatafora J.W."/>
            <person name="Visel A."/>
            <person name="Grigoriev I.V."/>
        </authorList>
    </citation>
    <scope>NUCLEOTIDE SEQUENCE [LARGE SCALE GENOMIC DNA]</scope>
    <source>
        <strain evidence="3 4">ATCC 12442</strain>
    </source>
</reference>
<accession>A0A1Y1W003</accession>
<feature type="region of interest" description="Disordered" evidence="2">
    <location>
        <begin position="204"/>
        <end position="256"/>
    </location>
</feature>
<feature type="compositionally biased region" description="Basic and acidic residues" evidence="2">
    <location>
        <begin position="204"/>
        <end position="215"/>
    </location>
</feature>
<dbReference type="EMBL" id="MCFD01000014">
    <property type="protein sequence ID" value="ORX66850.1"/>
    <property type="molecule type" value="Genomic_DNA"/>
</dbReference>
<dbReference type="Proteomes" id="UP000193922">
    <property type="component" value="Unassembled WGS sequence"/>
</dbReference>
<feature type="region of interest" description="Disordered" evidence="2">
    <location>
        <begin position="1"/>
        <end position="119"/>
    </location>
</feature>
<dbReference type="GeneID" id="63808515"/>
<sequence length="352" mass="39586">MAYSHDSDRTNTPSEHEHIPSQGQSALEHASKLAHILDNSSNNSSRDRSLAAARSESPQAGMQAYHRSAREPNGSPAINNRPKSSLSNDGSGRRASPDASQAGGQTAQRQAGDVPPGLRYSHSEAIYERSGHSDEGKAGYALWLPWEESALIDWLYEPSNRRLFNEPRRKKDCHERIIRDVLPSKTSRAIEGKIRTLEKRYQRAEAETHRPDFSTKHQGNTSATMPIPVVSAPQPTTAPLGGSMRQAARDDEAPPAPREEIEWLQLNLRREELAFRKQALEQERVLEAQRVRLEERRLEMQAREADLESQRLLVQQKQMDVQVETLKGLTSMLHQTVASLHDVLRDLARPSQ</sequence>
<evidence type="ECO:0000256" key="2">
    <source>
        <dbReference type="SAM" id="MobiDB-lite"/>
    </source>
</evidence>
<keyword evidence="4" id="KW-1185">Reference proteome</keyword>
<comment type="caution">
    <text evidence="3">The sequence shown here is derived from an EMBL/GenBank/DDBJ whole genome shotgun (WGS) entry which is preliminary data.</text>
</comment>
<proteinExistence type="predicted"/>
<feature type="compositionally biased region" description="Basic and acidic residues" evidence="2">
    <location>
        <begin position="247"/>
        <end position="256"/>
    </location>
</feature>
<evidence type="ECO:0000256" key="1">
    <source>
        <dbReference type="SAM" id="Coils"/>
    </source>
</evidence>
<feature type="compositionally biased region" description="Low complexity" evidence="2">
    <location>
        <begin position="99"/>
        <end position="112"/>
    </location>
</feature>
<feature type="compositionally biased region" description="Polar residues" evidence="2">
    <location>
        <begin position="76"/>
        <end position="90"/>
    </location>
</feature>
<feature type="compositionally biased region" description="Basic and acidic residues" evidence="2">
    <location>
        <begin position="1"/>
        <end position="19"/>
    </location>
</feature>
<organism evidence="3 4">
    <name type="scientific">Linderina pennispora</name>
    <dbReference type="NCBI Taxonomy" id="61395"/>
    <lineage>
        <taxon>Eukaryota</taxon>
        <taxon>Fungi</taxon>
        <taxon>Fungi incertae sedis</taxon>
        <taxon>Zoopagomycota</taxon>
        <taxon>Kickxellomycotina</taxon>
        <taxon>Kickxellomycetes</taxon>
        <taxon>Kickxellales</taxon>
        <taxon>Kickxellaceae</taxon>
        <taxon>Linderina</taxon>
    </lineage>
</organism>
<dbReference type="OrthoDB" id="5582579at2759"/>
<evidence type="ECO:0000313" key="3">
    <source>
        <dbReference type="EMBL" id="ORX66850.1"/>
    </source>
</evidence>
<name>A0A1Y1W003_9FUNG</name>